<dbReference type="SMART" id="SM00895">
    <property type="entry name" value="FCD"/>
    <property type="match status" value="1"/>
</dbReference>
<dbReference type="EMBL" id="FNON01000016">
    <property type="protein sequence ID" value="SDZ43297.1"/>
    <property type="molecule type" value="Genomic_DNA"/>
</dbReference>
<evidence type="ECO:0000313" key="5">
    <source>
        <dbReference type="EMBL" id="SDZ43297.1"/>
    </source>
</evidence>
<protein>
    <submittedName>
        <fullName evidence="5">DNA-binding transcriptional regulator, FadR family</fullName>
    </submittedName>
</protein>
<dbReference type="CDD" id="cd07377">
    <property type="entry name" value="WHTH_GntR"/>
    <property type="match status" value="1"/>
</dbReference>
<dbReference type="InterPro" id="IPR036390">
    <property type="entry name" value="WH_DNA-bd_sf"/>
</dbReference>
<proteinExistence type="predicted"/>
<dbReference type="InterPro" id="IPR000524">
    <property type="entry name" value="Tscrpt_reg_HTH_GntR"/>
</dbReference>
<name>A0A1H3T015_9PSEU</name>
<sequence length="253" mass="27511">MALASTANVDQTVQLQSVNRSQGEEGITAVPLATTRRAGLVDQVIEQLREAVTKGEWPIGQRIPTEPELATQLGVGRNTVREAVRALAHSGLLEVRQGDGTYVRATSEVSGAVRRLCGSELREVLEVRRTLEVEGARLAASSRTDEEVAKLFALLDQRDIEQSEGRWDDFARTDAEFHFTVVHSGHNTLLTELYRGLTEVVTASVAATSNKHPDNAQEIEHRGLAKAIADRDPDRAAVEAVGFLNELLAGIAE</sequence>
<keyword evidence="1" id="KW-0805">Transcription regulation</keyword>
<dbReference type="Gene3D" id="1.20.120.530">
    <property type="entry name" value="GntR ligand-binding domain-like"/>
    <property type="match status" value="1"/>
</dbReference>
<reference evidence="5 6" key="1">
    <citation type="submission" date="2016-10" db="EMBL/GenBank/DDBJ databases">
        <authorList>
            <person name="de Groot N.N."/>
        </authorList>
    </citation>
    <scope>NUCLEOTIDE SEQUENCE [LARGE SCALE GENOMIC DNA]</scope>
    <source>
        <strain evidence="5 6">CPCC 202699</strain>
    </source>
</reference>
<evidence type="ECO:0000256" key="3">
    <source>
        <dbReference type="ARBA" id="ARBA00023163"/>
    </source>
</evidence>
<dbReference type="PRINTS" id="PR00035">
    <property type="entry name" value="HTHGNTR"/>
</dbReference>
<keyword evidence="3" id="KW-0804">Transcription</keyword>
<dbReference type="InterPro" id="IPR036388">
    <property type="entry name" value="WH-like_DNA-bd_sf"/>
</dbReference>
<keyword evidence="6" id="KW-1185">Reference proteome</keyword>
<dbReference type="GO" id="GO:0003700">
    <property type="term" value="F:DNA-binding transcription factor activity"/>
    <property type="evidence" value="ECO:0007669"/>
    <property type="project" value="InterPro"/>
</dbReference>
<evidence type="ECO:0000256" key="1">
    <source>
        <dbReference type="ARBA" id="ARBA00023015"/>
    </source>
</evidence>
<dbReference type="Gene3D" id="1.10.10.10">
    <property type="entry name" value="Winged helix-like DNA-binding domain superfamily/Winged helix DNA-binding domain"/>
    <property type="match status" value="1"/>
</dbReference>
<evidence type="ECO:0000259" key="4">
    <source>
        <dbReference type="PROSITE" id="PS50949"/>
    </source>
</evidence>
<keyword evidence="2 5" id="KW-0238">DNA-binding</keyword>
<dbReference type="PANTHER" id="PTHR43537:SF47">
    <property type="entry name" value="REGULATORY PROTEIN GNTR HTH"/>
    <property type="match status" value="1"/>
</dbReference>
<dbReference type="InterPro" id="IPR008920">
    <property type="entry name" value="TF_FadR/GntR_C"/>
</dbReference>
<dbReference type="AlphaFoldDB" id="A0A1H3T015"/>
<evidence type="ECO:0000256" key="2">
    <source>
        <dbReference type="ARBA" id="ARBA00023125"/>
    </source>
</evidence>
<dbReference type="Pfam" id="PF07729">
    <property type="entry name" value="FCD"/>
    <property type="match status" value="1"/>
</dbReference>
<dbReference type="SUPFAM" id="SSF46785">
    <property type="entry name" value="Winged helix' DNA-binding domain"/>
    <property type="match status" value="1"/>
</dbReference>
<dbReference type="GO" id="GO:0003677">
    <property type="term" value="F:DNA binding"/>
    <property type="evidence" value="ECO:0007669"/>
    <property type="project" value="UniProtKB-KW"/>
</dbReference>
<dbReference type="Proteomes" id="UP000199515">
    <property type="component" value="Unassembled WGS sequence"/>
</dbReference>
<accession>A0A1H3T015</accession>
<dbReference type="InterPro" id="IPR011711">
    <property type="entry name" value="GntR_C"/>
</dbReference>
<dbReference type="SUPFAM" id="SSF48008">
    <property type="entry name" value="GntR ligand-binding domain-like"/>
    <property type="match status" value="1"/>
</dbReference>
<dbReference type="PROSITE" id="PS50949">
    <property type="entry name" value="HTH_GNTR"/>
    <property type="match status" value="1"/>
</dbReference>
<dbReference type="STRING" id="589385.SAMN05421504_11695"/>
<gene>
    <name evidence="5" type="ORF">SAMN05421504_11695</name>
</gene>
<dbReference type="PANTHER" id="PTHR43537">
    <property type="entry name" value="TRANSCRIPTIONAL REGULATOR, GNTR FAMILY"/>
    <property type="match status" value="1"/>
</dbReference>
<organism evidence="5 6">
    <name type="scientific">Amycolatopsis xylanica</name>
    <dbReference type="NCBI Taxonomy" id="589385"/>
    <lineage>
        <taxon>Bacteria</taxon>
        <taxon>Bacillati</taxon>
        <taxon>Actinomycetota</taxon>
        <taxon>Actinomycetes</taxon>
        <taxon>Pseudonocardiales</taxon>
        <taxon>Pseudonocardiaceae</taxon>
        <taxon>Amycolatopsis</taxon>
    </lineage>
</organism>
<dbReference type="SMART" id="SM00345">
    <property type="entry name" value="HTH_GNTR"/>
    <property type="match status" value="1"/>
</dbReference>
<feature type="domain" description="HTH gntR-type" evidence="4">
    <location>
        <begin position="38"/>
        <end position="106"/>
    </location>
</feature>
<evidence type="ECO:0000313" key="6">
    <source>
        <dbReference type="Proteomes" id="UP000199515"/>
    </source>
</evidence>
<dbReference type="Pfam" id="PF00392">
    <property type="entry name" value="GntR"/>
    <property type="match status" value="1"/>
</dbReference>